<organism evidence="1 2">
    <name type="scientific">Catharanthus roseus</name>
    <name type="common">Madagascar periwinkle</name>
    <name type="synonym">Vinca rosea</name>
    <dbReference type="NCBI Taxonomy" id="4058"/>
    <lineage>
        <taxon>Eukaryota</taxon>
        <taxon>Viridiplantae</taxon>
        <taxon>Streptophyta</taxon>
        <taxon>Embryophyta</taxon>
        <taxon>Tracheophyta</taxon>
        <taxon>Spermatophyta</taxon>
        <taxon>Magnoliopsida</taxon>
        <taxon>eudicotyledons</taxon>
        <taxon>Gunneridae</taxon>
        <taxon>Pentapetalae</taxon>
        <taxon>asterids</taxon>
        <taxon>lamiids</taxon>
        <taxon>Gentianales</taxon>
        <taxon>Apocynaceae</taxon>
        <taxon>Rauvolfioideae</taxon>
        <taxon>Vinceae</taxon>
        <taxon>Catharanthinae</taxon>
        <taxon>Catharanthus</taxon>
    </lineage>
</organism>
<dbReference type="EMBL" id="CM044703">
    <property type="protein sequence ID" value="KAI5671317.1"/>
    <property type="molecule type" value="Genomic_DNA"/>
</dbReference>
<accession>A0ACC0BFA0</accession>
<gene>
    <name evidence="1" type="ORF">M9H77_11681</name>
</gene>
<evidence type="ECO:0000313" key="1">
    <source>
        <dbReference type="EMBL" id="KAI5671317.1"/>
    </source>
</evidence>
<sequence>MYAGYERMSENCKENFFSSSVVETTDWFEEQMKEEETSPTDGPKLRVDHLKVLEDGPWIVLGHYITVSKWRPNLRPSIEDVHATMVWVHLSELPIEFFNEELLLRVENRIGKFARLRVQVNLQKPLIPMVNILSCNQRIEYEGLHKMCFNCGQYGHISDFCSRRLAREGTPEKWLNSTKKNIRILEKNERDEENSFGPWILATQGRYRNLNAKK</sequence>
<comment type="caution">
    <text evidence="1">The sequence shown here is derived from an EMBL/GenBank/DDBJ whole genome shotgun (WGS) entry which is preliminary data.</text>
</comment>
<proteinExistence type="predicted"/>
<evidence type="ECO:0000313" key="2">
    <source>
        <dbReference type="Proteomes" id="UP001060085"/>
    </source>
</evidence>
<keyword evidence="2" id="KW-1185">Reference proteome</keyword>
<protein>
    <submittedName>
        <fullName evidence="1">Uncharacterized protein</fullName>
    </submittedName>
</protein>
<reference evidence="2" key="1">
    <citation type="journal article" date="2023" name="Nat. Plants">
        <title>Single-cell RNA sequencing provides a high-resolution roadmap for understanding the multicellular compartmentation of specialized metabolism.</title>
        <authorList>
            <person name="Sun S."/>
            <person name="Shen X."/>
            <person name="Li Y."/>
            <person name="Li Y."/>
            <person name="Wang S."/>
            <person name="Li R."/>
            <person name="Zhang H."/>
            <person name="Shen G."/>
            <person name="Guo B."/>
            <person name="Wei J."/>
            <person name="Xu J."/>
            <person name="St-Pierre B."/>
            <person name="Chen S."/>
            <person name="Sun C."/>
        </authorList>
    </citation>
    <scope>NUCLEOTIDE SEQUENCE [LARGE SCALE GENOMIC DNA]</scope>
</reference>
<name>A0ACC0BFA0_CATRO</name>
<dbReference type="Proteomes" id="UP001060085">
    <property type="component" value="Linkage Group LG03"/>
</dbReference>